<feature type="compositionally biased region" description="Acidic residues" evidence="6">
    <location>
        <begin position="518"/>
        <end position="533"/>
    </location>
</feature>
<comment type="caution">
    <text evidence="9">The sequence shown here is derived from an EMBL/GenBank/DDBJ whole genome shotgun (WGS) entry which is preliminary data.</text>
</comment>
<sequence>MDVTEDEEEEIKLEINMLKKYSHHRNIATYYGAFIKKSPPGHDDQLWLVMEFCGAGSITDLVKNTKGNTLKEDWIAYISREILRGLAHLHIHHVIHRDIKGQNVLLTENAEVKLDETEYEYSGSEEEEEEVPEQEGEPSSIVNVPGESTLRRDFLRLQQENKERSEALRRQQLLQEQQLREQEEYKRQLLAERQKRIEQQKEQRRRLEEQQRREREARRQQEREQRRREQEEKRRLEELERRRKEEEERRRAEEEKRRVEREQEYIRRQLEEEQRHLEILQQQLLQEQAMLLECRWREMEEHRQAERLQRQLQQEQAYLLSLQHDHRRPHPQLPQLPQHPDRSKPSFHAPDPKPHHEPADRAREVPVRTTSRSPVLSRRDSPLQGSGPQSSQAGQRNSTSSIEPRLLWERVEKLVPRPGSGSSSGSSNSGSQPGSHPGSQSGSGERFRVRSSSKSEGSPSQRLENAVKKPEDKKEVFRPLKPAGEVDLTALAKELRAVEDVRPPHKVTDYSSSSEESGTTDEEDDDAEQEGAEEPTSGAEDPRAASSLNLSNGETESVKTMIVHDDVESEPAMTPSKEGTLIVRQTQSASSTLQKHKSSSSFTPFIDPRLLQISPSSGTTVTSVVGFSCDGMRPEAIRQDPTRKGSVVNVNPTNTRPQSDTPEIRKYKKRFNSEILCAALWGVNLLVGTESGLMLLDRSGQGKVYPLINRRRFQQMDVLEGLNVLVTISGKKDKLRVYYLSWLRNKILHNDPEVEKKQGWTTVGDLEGCVHYKVVKYERIKFLVIALKSSVEVYAWAPKPYHKFMAFKSFGELVHKPLLVDLTVEEGQRLKVIYGSCAGFHAVDVDSGSVYDIYLPTHIQCSIKPHAIIILPNTDGMELLVCYEDEGVYVNTYGRITKDVVLQWGEMPTSVAYIRSNQTMGWGEKAIEIRSVETGHLDGVFMHKRAQRLKFLCERNDKVFFASVRSGGSSQVYFMTLGRTSLLSW</sequence>
<dbReference type="Pfam" id="PF00780">
    <property type="entry name" value="CNH"/>
    <property type="match status" value="1"/>
</dbReference>
<feature type="compositionally biased region" description="Low complexity" evidence="6">
    <location>
        <begin position="382"/>
        <end position="395"/>
    </location>
</feature>
<evidence type="ECO:0000256" key="4">
    <source>
        <dbReference type="ARBA" id="ARBA00022679"/>
    </source>
</evidence>
<name>A0A7J7V868_RHIFE</name>
<dbReference type="SUPFAM" id="SSF56112">
    <property type="entry name" value="Protein kinase-like (PK-like)"/>
    <property type="match status" value="1"/>
</dbReference>
<keyword evidence="3" id="KW-0723">Serine/threonine-protein kinase</keyword>
<feature type="compositionally biased region" description="Polar residues" evidence="6">
    <location>
        <begin position="546"/>
        <end position="555"/>
    </location>
</feature>
<gene>
    <name evidence="9" type="ORF">mRhiFer1_010682</name>
</gene>
<dbReference type="PROSITE" id="PS50011">
    <property type="entry name" value="PROTEIN_KINASE_DOM"/>
    <property type="match status" value="1"/>
</dbReference>
<dbReference type="InterPro" id="IPR051700">
    <property type="entry name" value="STE20_Ser-Thr_kinase"/>
</dbReference>
<dbReference type="PROSITE" id="PS00108">
    <property type="entry name" value="PROTEIN_KINASE_ST"/>
    <property type="match status" value="1"/>
</dbReference>
<reference evidence="9 10" key="1">
    <citation type="journal article" date="2020" name="Nature">
        <title>Six reference-quality genomes reveal evolution of bat adaptations.</title>
        <authorList>
            <person name="Jebb D."/>
            <person name="Huang Z."/>
            <person name="Pippel M."/>
            <person name="Hughes G.M."/>
            <person name="Lavrichenko K."/>
            <person name="Devanna P."/>
            <person name="Winkler S."/>
            <person name="Jermiin L.S."/>
            <person name="Skirmuntt E.C."/>
            <person name="Katzourakis A."/>
            <person name="Burkitt-Gray L."/>
            <person name="Ray D.A."/>
            <person name="Sullivan K.A.M."/>
            <person name="Roscito J.G."/>
            <person name="Kirilenko B.M."/>
            <person name="Davalos L.M."/>
            <person name="Corthals A.P."/>
            <person name="Power M.L."/>
            <person name="Jones G."/>
            <person name="Ransome R.D."/>
            <person name="Dechmann D.K.N."/>
            <person name="Locatelli A.G."/>
            <person name="Puechmaille S.J."/>
            <person name="Fedrigo O."/>
            <person name="Jarvis E.D."/>
            <person name="Hiller M."/>
            <person name="Vernes S.C."/>
            <person name="Myers E.W."/>
            <person name="Teeling E.C."/>
        </authorList>
    </citation>
    <scope>NUCLEOTIDE SEQUENCE [LARGE SCALE GENOMIC DNA]</scope>
    <source>
        <strain evidence="9">MRhiFer1</strain>
        <tissue evidence="9">Lung</tissue>
    </source>
</reference>
<dbReference type="GO" id="GO:0004674">
    <property type="term" value="F:protein serine/threonine kinase activity"/>
    <property type="evidence" value="ECO:0007669"/>
    <property type="project" value="UniProtKB-KW"/>
</dbReference>
<dbReference type="PROSITE" id="PS50219">
    <property type="entry name" value="CNH"/>
    <property type="match status" value="1"/>
</dbReference>
<dbReference type="Gene3D" id="3.30.200.20">
    <property type="entry name" value="Phosphorylase Kinase, domain 1"/>
    <property type="match status" value="1"/>
</dbReference>
<keyword evidence="4" id="KW-0808">Transferase</keyword>
<feature type="region of interest" description="Disordered" evidence="6">
    <location>
        <begin position="118"/>
        <end position="147"/>
    </location>
</feature>
<dbReference type="AlphaFoldDB" id="A0A7J7V868"/>
<dbReference type="InterPro" id="IPR008271">
    <property type="entry name" value="Ser/Thr_kinase_AS"/>
</dbReference>
<feature type="region of interest" description="Disordered" evidence="6">
    <location>
        <begin position="239"/>
        <end position="260"/>
    </location>
</feature>
<dbReference type="Pfam" id="PF00069">
    <property type="entry name" value="Pkinase"/>
    <property type="match status" value="1"/>
</dbReference>
<dbReference type="EC" id="2.7.11.1" evidence="2"/>
<feature type="region of interest" description="Disordered" evidence="6">
    <location>
        <begin position="327"/>
        <end position="557"/>
    </location>
</feature>
<feature type="compositionally biased region" description="Basic and acidic residues" evidence="6">
    <location>
        <begin position="406"/>
        <end position="415"/>
    </location>
</feature>
<dbReference type="EMBL" id="JACAGC010000014">
    <property type="protein sequence ID" value="KAF6321405.1"/>
    <property type="molecule type" value="Genomic_DNA"/>
</dbReference>
<dbReference type="Proteomes" id="UP000585614">
    <property type="component" value="Unassembled WGS sequence"/>
</dbReference>
<dbReference type="Gene3D" id="1.10.510.10">
    <property type="entry name" value="Transferase(Phosphotransferase) domain 1"/>
    <property type="match status" value="1"/>
</dbReference>
<feature type="compositionally biased region" description="Basic and acidic residues" evidence="6">
    <location>
        <begin position="339"/>
        <end position="366"/>
    </location>
</feature>
<dbReference type="InterPro" id="IPR011009">
    <property type="entry name" value="Kinase-like_dom_sf"/>
</dbReference>
<feature type="domain" description="Protein kinase" evidence="7">
    <location>
        <begin position="1"/>
        <end position="266"/>
    </location>
</feature>
<evidence type="ECO:0000256" key="3">
    <source>
        <dbReference type="ARBA" id="ARBA00022527"/>
    </source>
</evidence>
<feature type="compositionally biased region" description="Polar residues" evidence="6">
    <location>
        <begin position="450"/>
        <end position="463"/>
    </location>
</feature>
<dbReference type="GO" id="GO:0005524">
    <property type="term" value="F:ATP binding"/>
    <property type="evidence" value="ECO:0007669"/>
    <property type="project" value="InterPro"/>
</dbReference>
<dbReference type="SMART" id="SM00036">
    <property type="entry name" value="CNH"/>
    <property type="match status" value="1"/>
</dbReference>
<feature type="compositionally biased region" description="Low complexity" evidence="6">
    <location>
        <begin position="418"/>
        <end position="444"/>
    </location>
</feature>
<dbReference type="PANTHER" id="PTHR47096">
    <property type="entry name" value="MISSHAPEN LIKE KINASE 1"/>
    <property type="match status" value="1"/>
</dbReference>
<keyword evidence="5 9" id="KW-0418">Kinase</keyword>
<protein>
    <recommendedName>
        <fullName evidence="2">non-specific serine/threonine protein kinase</fullName>
        <ecNumber evidence="2">2.7.11.1</ecNumber>
    </recommendedName>
</protein>
<evidence type="ECO:0000256" key="6">
    <source>
        <dbReference type="SAM" id="MobiDB-lite"/>
    </source>
</evidence>
<evidence type="ECO:0000259" key="7">
    <source>
        <dbReference type="PROSITE" id="PS50011"/>
    </source>
</evidence>
<evidence type="ECO:0000256" key="5">
    <source>
        <dbReference type="ARBA" id="ARBA00022777"/>
    </source>
</evidence>
<evidence type="ECO:0000256" key="2">
    <source>
        <dbReference type="ARBA" id="ARBA00012513"/>
    </source>
</evidence>
<evidence type="ECO:0000313" key="10">
    <source>
        <dbReference type="Proteomes" id="UP000585614"/>
    </source>
</evidence>
<feature type="compositionally biased region" description="Acidic residues" evidence="6">
    <location>
        <begin position="118"/>
        <end position="136"/>
    </location>
</feature>
<proteinExistence type="inferred from homology"/>
<dbReference type="InterPro" id="IPR000719">
    <property type="entry name" value="Prot_kinase_dom"/>
</dbReference>
<dbReference type="SMART" id="SM00220">
    <property type="entry name" value="S_TKc"/>
    <property type="match status" value="1"/>
</dbReference>
<evidence type="ECO:0000256" key="1">
    <source>
        <dbReference type="ARBA" id="ARBA00008874"/>
    </source>
</evidence>
<accession>A0A7J7V868</accession>
<feature type="domain" description="CNH" evidence="8">
    <location>
        <begin position="672"/>
        <end position="959"/>
    </location>
</feature>
<dbReference type="InterPro" id="IPR001180">
    <property type="entry name" value="CNH_dom"/>
</dbReference>
<dbReference type="GO" id="GO:0005829">
    <property type="term" value="C:cytosol"/>
    <property type="evidence" value="ECO:0007669"/>
    <property type="project" value="TreeGrafter"/>
</dbReference>
<comment type="similarity">
    <text evidence="1">Belongs to the protein kinase superfamily. STE Ser/Thr protein kinase family. STE20 subfamily.</text>
</comment>
<feature type="compositionally biased region" description="Basic and acidic residues" evidence="6">
    <location>
        <begin position="493"/>
        <end position="508"/>
    </location>
</feature>
<feature type="compositionally biased region" description="Basic and acidic residues" evidence="6">
    <location>
        <begin position="465"/>
        <end position="478"/>
    </location>
</feature>
<dbReference type="PANTHER" id="PTHR47096:SF1">
    <property type="entry name" value="MISSHAPEN LIKE KINASE 1"/>
    <property type="match status" value="1"/>
</dbReference>
<organism evidence="9 10">
    <name type="scientific">Rhinolophus ferrumequinum</name>
    <name type="common">Greater horseshoe bat</name>
    <dbReference type="NCBI Taxonomy" id="59479"/>
    <lineage>
        <taxon>Eukaryota</taxon>
        <taxon>Metazoa</taxon>
        <taxon>Chordata</taxon>
        <taxon>Craniata</taxon>
        <taxon>Vertebrata</taxon>
        <taxon>Euteleostomi</taxon>
        <taxon>Mammalia</taxon>
        <taxon>Eutheria</taxon>
        <taxon>Laurasiatheria</taxon>
        <taxon>Chiroptera</taxon>
        <taxon>Yinpterochiroptera</taxon>
        <taxon>Rhinolophoidea</taxon>
        <taxon>Rhinolophidae</taxon>
        <taxon>Rhinolophinae</taxon>
        <taxon>Rhinolophus</taxon>
    </lineage>
</organism>
<evidence type="ECO:0000259" key="8">
    <source>
        <dbReference type="PROSITE" id="PS50219"/>
    </source>
</evidence>
<evidence type="ECO:0000313" key="9">
    <source>
        <dbReference type="EMBL" id="KAF6321405.1"/>
    </source>
</evidence>